<dbReference type="Pfam" id="PF26579">
    <property type="entry name" value="Ig_CFAP47"/>
    <property type="match status" value="1"/>
</dbReference>
<dbReference type="HOGENOM" id="CLU_1399659_0_0_1"/>
<dbReference type="EnsemblProtists" id="PYU1_T012309">
    <property type="protein sequence ID" value="PYU1_T012309"/>
    <property type="gene ID" value="PYU1_G012283"/>
</dbReference>
<dbReference type="InParanoid" id="K3X510"/>
<dbReference type="PANTHER" id="PTHR45912">
    <property type="entry name" value="CILIA- AND FLAGELLA-ASSOCIATED PROTEIN 47"/>
    <property type="match status" value="1"/>
</dbReference>
<dbReference type="VEuPathDB" id="FungiDB:PYU1_G012283"/>
<proteinExistence type="predicted"/>
<dbReference type="Proteomes" id="UP000019132">
    <property type="component" value="Unassembled WGS sequence"/>
</dbReference>
<dbReference type="STRING" id="431595.K3X510"/>
<evidence type="ECO:0000259" key="1">
    <source>
        <dbReference type="Pfam" id="PF26579"/>
    </source>
</evidence>
<reference evidence="3" key="1">
    <citation type="journal article" date="2010" name="Genome Biol.">
        <title>Genome sequence of the necrotrophic plant pathogen Pythium ultimum reveals original pathogenicity mechanisms and effector repertoire.</title>
        <authorList>
            <person name="Levesque C.A."/>
            <person name="Brouwer H."/>
            <person name="Cano L."/>
            <person name="Hamilton J.P."/>
            <person name="Holt C."/>
            <person name="Huitema E."/>
            <person name="Raffaele S."/>
            <person name="Robideau G.P."/>
            <person name="Thines M."/>
            <person name="Win J."/>
            <person name="Zerillo M.M."/>
            <person name="Beakes G.W."/>
            <person name="Boore J.L."/>
            <person name="Busam D."/>
            <person name="Dumas B."/>
            <person name="Ferriera S."/>
            <person name="Fuerstenberg S.I."/>
            <person name="Gachon C.M."/>
            <person name="Gaulin E."/>
            <person name="Govers F."/>
            <person name="Grenville-Briggs L."/>
            <person name="Horner N."/>
            <person name="Hostetler J."/>
            <person name="Jiang R.H."/>
            <person name="Johnson J."/>
            <person name="Krajaejun T."/>
            <person name="Lin H."/>
            <person name="Meijer H.J."/>
            <person name="Moore B."/>
            <person name="Morris P."/>
            <person name="Phuntmart V."/>
            <person name="Puiu D."/>
            <person name="Shetty J."/>
            <person name="Stajich J.E."/>
            <person name="Tripathy S."/>
            <person name="Wawra S."/>
            <person name="van West P."/>
            <person name="Whitty B.R."/>
            <person name="Coutinho P.M."/>
            <person name="Henrissat B."/>
            <person name="Martin F."/>
            <person name="Thomas P.D."/>
            <person name="Tyler B.M."/>
            <person name="De Vries R.P."/>
            <person name="Kamoun S."/>
            <person name="Yandell M."/>
            <person name="Tisserat N."/>
            <person name="Buell C.R."/>
        </authorList>
    </citation>
    <scope>NUCLEOTIDE SEQUENCE</scope>
    <source>
        <strain evidence="3">DAOM:BR144</strain>
    </source>
</reference>
<feature type="domain" description="CFAP47-like immunoglobulin-like" evidence="1">
    <location>
        <begin position="15"/>
        <end position="76"/>
    </location>
</feature>
<dbReference type="AlphaFoldDB" id="K3X510"/>
<reference evidence="2" key="3">
    <citation type="submission" date="2015-02" db="UniProtKB">
        <authorList>
            <consortium name="EnsemblProtists"/>
        </authorList>
    </citation>
    <scope>IDENTIFICATION</scope>
    <source>
        <strain evidence="2">DAOM BR144</strain>
    </source>
</reference>
<name>K3X510_GLOUD</name>
<accession>K3X510</accession>
<organism evidence="2 3">
    <name type="scientific">Globisporangium ultimum (strain ATCC 200006 / CBS 805.95 / DAOM BR144)</name>
    <name type="common">Pythium ultimum</name>
    <dbReference type="NCBI Taxonomy" id="431595"/>
    <lineage>
        <taxon>Eukaryota</taxon>
        <taxon>Sar</taxon>
        <taxon>Stramenopiles</taxon>
        <taxon>Oomycota</taxon>
        <taxon>Peronosporomycetes</taxon>
        <taxon>Pythiales</taxon>
        <taxon>Pythiaceae</taxon>
        <taxon>Globisporangium</taxon>
    </lineage>
</organism>
<evidence type="ECO:0000313" key="3">
    <source>
        <dbReference type="Proteomes" id="UP000019132"/>
    </source>
</evidence>
<sequence>MEWDIPTERFGSLASAAAVERSLSITALPREEGGDASISLPYHVRFDPLRPYRGSIYLLIQKQSGGLWRFEVVLDVSDPPIDDLITIESTLNQTSSITFQLRNQFRQSAHFVAEFSVGSSSAFIVYPTEGALPPYGSSDGAPFVVSFTPMGYGKMQSGQLVILTEEMQWTFNVKGSYPDATRGGAGSGPSSTLSS</sequence>
<dbReference type="GO" id="GO:0060271">
    <property type="term" value="P:cilium assembly"/>
    <property type="evidence" value="ECO:0007669"/>
    <property type="project" value="TreeGrafter"/>
</dbReference>
<dbReference type="InterPro" id="IPR013783">
    <property type="entry name" value="Ig-like_fold"/>
</dbReference>
<dbReference type="GO" id="GO:0005929">
    <property type="term" value="C:cilium"/>
    <property type="evidence" value="ECO:0007669"/>
    <property type="project" value="TreeGrafter"/>
</dbReference>
<dbReference type="eggNOG" id="ENOG502QQ4Q">
    <property type="taxonomic scope" value="Eukaryota"/>
</dbReference>
<dbReference type="InterPro" id="IPR058952">
    <property type="entry name" value="Ig_CFAP47"/>
</dbReference>
<keyword evidence="3" id="KW-1185">Reference proteome</keyword>
<reference evidence="3" key="2">
    <citation type="submission" date="2010-04" db="EMBL/GenBank/DDBJ databases">
        <authorList>
            <person name="Buell R."/>
            <person name="Hamilton J."/>
            <person name="Hostetler J."/>
        </authorList>
    </citation>
    <scope>NUCLEOTIDE SEQUENCE [LARGE SCALE GENOMIC DNA]</scope>
    <source>
        <strain evidence="3">DAOM:BR144</strain>
    </source>
</reference>
<dbReference type="PANTHER" id="PTHR45912:SF3">
    <property type="entry name" value="CILIA- AND FLAGELLA-ASSOCIATED PROTEIN 47"/>
    <property type="match status" value="1"/>
</dbReference>
<dbReference type="Gene3D" id="2.60.40.10">
    <property type="entry name" value="Immunoglobulins"/>
    <property type="match status" value="1"/>
</dbReference>
<evidence type="ECO:0000313" key="2">
    <source>
        <dbReference type="EnsemblProtists" id="PYU1_T012309"/>
    </source>
</evidence>
<dbReference type="EMBL" id="GL376608">
    <property type="status" value="NOT_ANNOTATED_CDS"/>
    <property type="molecule type" value="Genomic_DNA"/>
</dbReference>
<protein>
    <recommendedName>
        <fullName evidence="1">CFAP47-like immunoglobulin-like domain-containing protein</fullName>
    </recommendedName>
</protein>